<dbReference type="AlphaFoldDB" id="A0A9W8EET3"/>
<evidence type="ECO:0000256" key="1">
    <source>
        <dbReference type="SAM" id="MobiDB-lite"/>
    </source>
</evidence>
<name>A0A9W8EET3_9FUNG</name>
<feature type="compositionally biased region" description="Polar residues" evidence="1">
    <location>
        <begin position="329"/>
        <end position="350"/>
    </location>
</feature>
<feature type="chain" id="PRO_5040766993" evidence="3">
    <location>
        <begin position="29"/>
        <end position="473"/>
    </location>
</feature>
<dbReference type="PANTHER" id="PTHR16861:SF4">
    <property type="entry name" value="SH3 DOMAIN PROTEIN (AFU_ORTHOLOGUE AFUA_1G13610)"/>
    <property type="match status" value="1"/>
</dbReference>
<evidence type="ECO:0000256" key="3">
    <source>
        <dbReference type="SAM" id="SignalP"/>
    </source>
</evidence>
<sequence length="473" mass="50754">MGSNKGGDAVLATLFLTITALLYGDGMGKTLPASIDCVKTDVLFCSPSARDTWTTDEEAVVSWNPNHPDVAPQQSLNIYIFDLQNQSAPVHRWENLSPNQNVLTVIPKFEWFSDHARLYSAKAPIQRSFRMVPSLTTTWSSDTVARKYTVDLQVEADTIPPDPDASTSASASVLTVTADAPTPTPTLPEPQPNTSERGLSGGAIAGIAVSAAVVALALLLLAFFWRRRQRNQYKGQLLADDDHKGGSPVLPHNSSATMAGGAYASTKGQEAGASPRQTALSPLTPPSPAAHTGRLSVAPDDVTFTDVRLDRPQLPFGGVGDKGSMDSVHMSSTGADSQSPLASGSKRSLPSFSPVDAALIADAYRQKLREPAFEILPDDKLLLSAEHLPADDSPLDSEHRREEEIARRRQYADERMRRELEQEGNQIKSVSRGKTIVRHVKRQPSGSVDSVPNQPVAGPSSSPPLADPKDSAT</sequence>
<dbReference type="EMBL" id="JANBQB010000007">
    <property type="protein sequence ID" value="KAJ1984962.1"/>
    <property type="molecule type" value="Genomic_DNA"/>
</dbReference>
<keyword evidence="2" id="KW-0472">Membrane</keyword>
<comment type="caution">
    <text evidence="4">The sequence shown here is derived from an EMBL/GenBank/DDBJ whole genome shotgun (WGS) entry which is preliminary data.</text>
</comment>
<feature type="compositionally biased region" description="Pro residues" evidence="1">
    <location>
        <begin position="182"/>
        <end position="191"/>
    </location>
</feature>
<feature type="compositionally biased region" description="Polar residues" evidence="1">
    <location>
        <begin position="444"/>
        <end position="453"/>
    </location>
</feature>
<keyword evidence="3" id="KW-0732">Signal</keyword>
<evidence type="ECO:0000313" key="5">
    <source>
        <dbReference type="Proteomes" id="UP001151582"/>
    </source>
</evidence>
<dbReference type="OrthoDB" id="2278929at2759"/>
<feature type="region of interest" description="Disordered" evidence="1">
    <location>
        <begin position="238"/>
        <end position="297"/>
    </location>
</feature>
<gene>
    <name evidence="4" type="ORF">H4R34_000305</name>
</gene>
<feature type="signal peptide" evidence="3">
    <location>
        <begin position="1"/>
        <end position="28"/>
    </location>
</feature>
<feature type="compositionally biased region" description="Basic and acidic residues" evidence="1">
    <location>
        <begin position="396"/>
        <end position="421"/>
    </location>
</feature>
<feature type="region of interest" description="Disordered" evidence="1">
    <location>
        <begin position="178"/>
        <end position="198"/>
    </location>
</feature>
<feature type="region of interest" description="Disordered" evidence="1">
    <location>
        <begin position="387"/>
        <end position="473"/>
    </location>
</feature>
<protein>
    <submittedName>
        <fullName evidence="4">Uncharacterized protein</fullName>
    </submittedName>
</protein>
<keyword evidence="2" id="KW-0812">Transmembrane</keyword>
<reference evidence="4" key="1">
    <citation type="submission" date="2022-07" db="EMBL/GenBank/DDBJ databases">
        <title>Phylogenomic reconstructions and comparative analyses of Kickxellomycotina fungi.</title>
        <authorList>
            <person name="Reynolds N.K."/>
            <person name="Stajich J.E."/>
            <person name="Barry K."/>
            <person name="Grigoriev I.V."/>
            <person name="Crous P."/>
            <person name="Smith M.E."/>
        </authorList>
    </citation>
    <scope>NUCLEOTIDE SEQUENCE</scope>
    <source>
        <strain evidence="4">RSA 567</strain>
    </source>
</reference>
<accession>A0A9W8EET3</accession>
<feature type="transmembrane region" description="Helical" evidence="2">
    <location>
        <begin position="203"/>
        <end position="225"/>
    </location>
</feature>
<evidence type="ECO:0000313" key="4">
    <source>
        <dbReference type="EMBL" id="KAJ1984962.1"/>
    </source>
</evidence>
<keyword evidence="2" id="KW-1133">Transmembrane helix</keyword>
<organism evidence="4 5">
    <name type="scientific">Dimargaris verticillata</name>
    <dbReference type="NCBI Taxonomy" id="2761393"/>
    <lineage>
        <taxon>Eukaryota</taxon>
        <taxon>Fungi</taxon>
        <taxon>Fungi incertae sedis</taxon>
        <taxon>Zoopagomycota</taxon>
        <taxon>Kickxellomycotina</taxon>
        <taxon>Dimargaritomycetes</taxon>
        <taxon>Dimargaritales</taxon>
        <taxon>Dimargaritaceae</taxon>
        <taxon>Dimargaris</taxon>
    </lineage>
</organism>
<dbReference type="PANTHER" id="PTHR16861">
    <property type="entry name" value="GLYCOPROTEIN 38"/>
    <property type="match status" value="1"/>
</dbReference>
<evidence type="ECO:0000256" key="2">
    <source>
        <dbReference type="SAM" id="Phobius"/>
    </source>
</evidence>
<keyword evidence="5" id="KW-1185">Reference proteome</keyword>
<dbReference type="Proteomes" id="UP001151582">
    <property type="component" value="Unassembled WGS sequence"/>
</dbReference>
<feature type="region of interest" description="Disordered" evidence="1">
    <location>
        <begin position="313"/>
        <end position="350"/>
    </location>
</feature>
<proteinExistence type="predicted"/>